<dbReference type="EMBL" id="MCFI01000006">
    <property type="protein sequence ID" value="ORY84257.1"/>
    <property type="molecule type" value="Genomic_DNA"/>
</dbReference>
<feature type="transmembrane region" description="Helical" evidence="6">
    <location>
        <begin position="135"/>
        <end position="159"/>
    </location>
</feature>
<reference evidence="8 9" key="1">
    <citation type="submission" date="2016-07" db="EMBL/GenBank/DDBJ databases">
        <title>Pervasive Adenine N6-methylation of Active Genes in Fungi.</title>
        <authorList>
            <consortium name="DOE Joint Genome Institute"/>
            <person name="Mondo S.J."/>
            <person name="Dannebaum R.O."/>
            <person name="Kuo R.C."/>
            <person name="Labutti K."/>
            <person name="Haridas S."/>
            <person name="Kuo A."/>
            <person name="Salamov A."/>
            <person name="Ahrendt S.R."/>
            <person name="Lipzen A."/>
            <person name="Sullivan W."/>
            <person name="Andreopoulos W.B."/>
            <person name="Clum A."/>
            <person name="Lindquist E."/>
            <person name="Daum C."/>
            <person name="Ramamoorthy G.K."/>
            <person name="Gryganskyi A."/>
            <person name="Culley D."/>
            <person name="Magnuson J.K."/>
            <person name="James T.Y."/>
            <person name="O'Malley M.A."/>
            <person name="Stajich J.E."/>
            <person name="Spatafora J.W."/>
            <person name="Visel A."/>
            <person name="Grigoriev I.V."/>
        </authorList>
    </citation>
    <scope>NUCLEOTIDE SEQUENCE [LARGE SCALE GENOMIC DNA]</scope>
    <source>
        <strain evidence="8 9">12-1054</strain>
    </source>
</reference>
<feature type="region of interest" description="Disordered" evidence="5">
    <location>
        <begin position="261"/>
        <end position="282"/>
    </location>
</feature>
<dbReference type="PANTHER" id="PTHR23112">
    <property type="entry name" value="G PROTEIN-COUPLED RECEPTOR 157-RELATED"/>
    <property type="match status" value="1"/>
</dbReference>
<evidence type="ECO:0000313" key="9">
    <source>
        <dbReference type="Proteomes" id="UP000193685"/>
    </source>
</evidence>
<keyword evidence="2 6" id="KW-0812">Transmembrane</keyword>
<evidence type="ECO:0000256" key="2">
    <source>
        <dbReference type="ARBA" id="ARBA00022692"/>
    </source>
</evidence>
<dbReference type="SUPFAM" id="SSF81321">
    <property type="entry name" value="Family A G protein-coupled receptor-like"/>
    <property type="match status" value="1"/>
</dbReference>
<dbReference type="Proteomes" id="UP000193685">
    <property type="component" value="Unassembled WGS sequence"/>
</dbReference>
<gene>
    <name evidence="8" type="ORF">BCR37DRAFT_391854</name>
</gene>
<comment type="caution">
    <text evidence="8">The sequence shown here is derived from an EMBL/GenBank/DDBJ whole genome shotgun (WGS) entry which is preliminary data.</text>
</comment>
<dbReference type="RefSeq" id="XP_040726275.1">
    <property type="nucleotide sequence ID" value="XM_040871060.1"/>
</dbReference>
<proteinExistence type="predicted"/>
<evidence type="ECO:0000313" key="8">
    <source>
        <dbReference type="EMBL" id="ORY84257.1"/>
    </source>
</evidence>
<accession>A0A1Y2FKZ8</accession>
<evidence type="ECO:0000256" key="3">
    <source>
        <dbReference type="ARBA" id="ARBA00022989"/>
    </source>
</evidence>
<dbReference type="GO" id="GO:0007189">
    <property type="term" value="P:adenylate cyclase-activating G protein-coupled receptor signaling pathway"/>
    <property type="evidence" value="ECO:0007669"/>
    <property type="project" value="TreeGrafter"/>
</dbReference>
<dbReference type="GO" id="GO:0004930">
    <property type="term" value="F:G protein-coupled receptor activity"/>
    <property type="evidence" value="ECO:0007669"/>
    <property type="project" value="TreeGrafter"/>
</dbReference>
<keyword evidence="3 6" id="KW-1133">Transmembrane helix</keyword>
<organism evidence="8 9">
    <name type="scientific">Protomyces lactucae-debilis</name>
    <dbReference type="NCBI Taxonomy" id="2754530"/>
    <lineage>
        <taxon>Eukaryota</taxon>
        <taxon>Fungi</taxon>
        <taxon>Dikarya</taxon>
        <taxon>Ascomycota</taxon>
        <taxon>Taphrinomycotina</taxon>
        <taxon>Taphrinomycetes</taxon>
        <taxon>Taphrinales</taxon>
        <taxon>Protomycetaceae</taxon>
        <taxon>Protomyces</taxon>
    </lineage>
</organism>
<name>A0A1Y2FKZ8_PROLT</name>
<dbReference type="Gene3D" id="1.20.1070.10">
    <property type="entry name" value="Rhodopsin 7-helix transmembrane proteins"/>
    <property type="match status" value="1"/>
</dbReference>
<dbReference type="PROSITE" id="PS50262">
    <property type="entry name" value="G_PROTEIN_RECEP_F1_2"/>
    <property type="match status" value="1"/>
</dbReference>
<feature type="transmembrane region" description="Helical" evidence="6">
    <location>
        <begin position="26"/>
        <end position="46"/>
    </location>
</feature>
<feature type="domain" description="G-protein coupled receptors family 1 profile" evidence="7">
    <location>
        <begin position="1"/>
        <end position="188"/>
    </location>
</feature>
<dbReference type="PANTHER" id="PTHR23112:SF0">
    <property type="entry name" value="TRANSMEMBRANE PROTEIN 116"/>
    <property type="match status" value="1"/>
</dbReference>
<dbReference type="GO" id="GO:0005886">
    <property type="term" value="C:plasma membrane"/>
    <property type="evidence" value="ECO:0007669"/>
    <property type="project" value="TreeGrafter"/>
</dbReference>
<keyword evidence="9" id="KW-1185">Reference proteome</keyword>
<evidence type="ECO:0000256" key="5">
    <source>
        <dbReference type="SAM" id="MobiDB-lite"/>
    </source>
</evidence>
<feature type="transmembrane region" description="Helical" evidence="6">
    <location>
        <begin position="171"/>
        <end position="191"/>
    </location>
</feature>
<evidence type="ECO:0000256" key="1">
    <source>
        <dbReference type="ARBA" id="ARBA00004141"/>
    </source>
</evidence>
<comment type="subcellular location">
    <subcellularLocation>
        <location evidence="1">Membrane</location>
        <topology evidence="1">Multi-pass membrane protein</topology>
    </subcellularLocation>
</comment>
<evidence type="ECO:0000256" key="6">
    <source>
        <dbReference type="SAM" id="Phobius"/>
    </source>
</evidence>
<dbReference type="CDD" id="cd00637">
    <property type="entry name" value="7tm_classA_rhodopsin-like"/>
    <property type="match status" value="1"/>
</dbReference>
<keyword evidence="4 6" id="KW-0472">Membrane</keyword>
<dbReference type="GeneID" id="63787659"/>
<protein>
    <recommendedName>
        <fullName evidence="7">G-protein coupled receptors family 1 profile domain-containing protein</fullName>
    </recommendedName>
</protein>
<sequence length="282" mass="31533">MSQSSASALAVHSALVIVRLRVVPLVTFWCLLASVWTFTLVLGLIIPIIMDHLYPVPYMAFWDVSCFVNKVYFMQIVWLFNLPFLLHLLITLICYPIVSVRLTRQLRFLRAFAERSPAGPGQTRDDDAIRSSRKLLIFPMAFVLGNLPLIFIIVASLVAPTWLSHELWPMAIASCFLALLPLVNTLIYFFATPLFKSSPVGQSVTTASRSRPDDALALNSDPNVELHDSLPPKTEQVVFRPSQSDSCRNSVQSKVVGIRQYDDGHAGLDPSKSEAPPNWPIR</sequence>
<evidence type="ECO:0000259" key="7">
    <source>
        <dbReference type="PROSITE" id="PS50262"/>
    </source>
</evidence>
<dbReference type="InterPro" id="IPR017452">
    <property type="entry name" value="GPCR_Rhodpsn_7TM"/>
</dbReference>
<evidence type="ECO:0000256" key="4">
    <source>
        <dbReference type="ARBA" id="ARBA00023136"/>
    </source>
</evidence>
<dbReference type="AlphaFoldDB" id="A0A1Y2FKZ8"/>
<feature type="transmembrane region" description="Helical" evidence="6">
    <location>
        <begin position="84"/>
        <end position="102"/>
    </location>
</feature>